<organism evidence="1 2">
    <name type="scientific">Handroanthus impetiginosus</name>
    <dbReference type="NCBI Taxonomy" id="429701"/>
    <lineage>
        <taxon>Eukaryota</taxon>
        <taxon>Viridiplantae</taxon>
        <taxon>Streptophyta</taxon>
        <taxon>Embryophyta</taxon>
        <taxon>Tracheophyta</taxon>
        <taxon>Spermatophyta</taxon>
        <taxon>Magnoliopsida</taxon>
        <taxon>eudicotyledons</taxon>
        <taxon>Gunneridae</taxon>
        <taxon>Pentapetalae</taxon>
        <taxon>asterids</taxon>
        <taxon>lamiids</taxon>
        <taxon>Lamiales</taxon>
        <taxon>Bignoniaceae</taxon>
        <taxon>Crescentiina</taxon>
        <taxon>Tabebuia alliance</taxon>
        <taxon>Handroanthus</taxon>
    </lineage>
</organism>
<dbReference type="EMBL" id="NKXS01008184">
    <property type="protein sequence ID" value="PIM98672.1"/>
    <property type="molecule type" value="Genomic_DNA"/>
</dbReference>
<sequence>MFFRMLHTSRTHTETRTCMALLNLNILRDVNLSFGLPLFVLSALIVRCVAKFFPSFIRRAQFLVCLISMG</sequence>
<gene>
    <name evidence="1" type="ORF">CDL12_28846</name>
</gene>
<reference evidence="2" key="1">
    <citation type="journal article" date="2018" name="Gigascience">
        <title>Genome assembly of the Pink Ipe (Handroanthus impetiginosus, Bignoniaceae), a highly valued, ecologically keystone Neotropical timber forest tree.</title>
        <authorList>
            <person name="Silva-Junior O.B."/>
            <person name="Grattapaglia D."/>
            <person name="Novaes E."/>
            <person name="Collevatti R.G."/>
        </authorList>
    </citation>
    <scope>NUCLEOTIDE SEQUENCE [LARGE SCALE GENOMIC DNA]</scope>
    <source>
        <strain evidence="2">cv. UFG-1</strain>
    </source>
</reference>
<evidence type="ECO:0000313" key="1">
    <source>
        <dbReference type="EMBL" id="PIM98672.1"/>
    </source>
</evidence>
<comment type="caution">
    <text evidence="1">The sequence shown here is derived from an EMBL/GenBank/DDBJ whole genome shotgun (WGS) entry which is preliminary data.</text>
</comment>
<dbReference type="AlphaFoldDB" id="A0A2G9G041"/>
<name>A0A2G9G041_9LAMI</name>
<accession>A0A2G9G041</accession>
<dbReference type="Proteomes" id="UP000231279">
    <property type="component" value="Unassembled WGS sequence"/>
</dbReference>
<protein>
    <submittedName>
        <fullName evidence="1">Uncharacterized protein</fullName>
    </submittedName>
</protein>
<evidence type="ECO:0000313" key="2">
    <source>
        <dbReference type="Proteomes" id="UP000231279"/>
    </source>
</evidence>
<keyword evidence="2" id="KW-1185">Reference proteome</keyword>
<proteinExistence type="predicted"/>